<dbReference type="InterPro" id="IPR007324">
    <property type="entry name" value="Sugar-bd_dom_put"/>
</dbReference>
<sequence length="317" mass="34266">MARDPQDDSDAFIAEVCWHYFVNGMTQAEIAKQLEATRLRVNQAIQRAKSLGMVKVQIDSPFIARLELQEEVRQRLGLRRVLIAPARRAPYDYHGSVGTALATYLTENLRLRRWRSIGVSWGVTLEQAIRKLPQQSHPELEIVSMLGGTMQGAAFNSFSIASGLAGALGANYSLLAAPIFLSDGVDRDTFLAQEIFAQHFAKFEALDAAILTASDVSPRSFLIANGLPKEVAPEDLTGAGAIGDVLGRFLDTDGNRIDHPLDTRTIGVDIATLRNIPEKILAAAGPHKVAIIRAASAGGLVDTLVTDDVTAELVIAD</sequence>
<keyword evidence="2" id="KW-0805">Transcription regulation</keyword>
<dbReference type="InterPro" id="IPR037171">
    <property type="entry name" value="NagB/RpiA_transferase-like"/>
</dbReference>
<dbReference type="GO" id="GO:0003677">
    <property type="term" value="F:DNA binding"/>
    <property type="evidence" value="ECO:0007669"/>
    <property type="project" value="UniProtKB-KW"/>
</dbReference>
<dbReference type="InterPro" id="IPR036388">
    <property type="entry name" value="WH-like_DNA-bd_sf"/>
</dbReference>
<reference evidence="6" key="1">
    <citation type="journal article" date="2015" name="Nature">
        <title>Complex archaea that bridge the gap between prokaryotes and eukaryotes.</title>
        <authorList>
            <person name="Spang A."/>
            <person name="Saw J.H."/>
            <person name="Jorgensen S.L."/>
            <person name="Zaremba-Niedzwiedzka K."/>
            <person name="Martijn J."/>
            <person name="Lind A.E."/>
            <person name="van Eijk R."/>
            <person name="Schleper C."/>
            <person name="Guy L."/>
            <person name="Ettema T.J."/>
        </authorList>
    </citation>
    <scope>NUCLEOTIDE SEQUENCE</scope>
</reference>
<proteinExistence type="inferred from homology"/>
<dbReference type="SUPFAM" id="SSF100950">
    <property type="entry name" value="NagB/RpiA/CoA transferase-like"/>
    <property type="match status" value="1"/>
</dbReference>
<dbReference type="InterPro" id="IPR051054">
    <property type="entry name" value="SorC_transcr_regulators"/>
</dbReference>
<evidence type="ECO:0000256" key="3">
    <source>
        <dbReference type="ARBA" id="ARBA00023125"/>
    </source>
</evidence>
<evidence type="ECO:0000259" key="5">
    <source>
        <dbReference type="Pfam" id="PF04198"/>
    </source>
</evidence>
<dbReference type="EMBL" id="LAZR01016676">
    <property type="protein sequence ID" value="KKM03456.1"/>
    <property type="molecule type" value="Genomic_DNA"/>
</dbReference>
<dbReference type="Gene3D" id="1.10.10.10">
    <property type="entry name" value="Winged helix-like DNA-binding domain superfamily/Winged helix DNA-binding domain"/>
    <property type="match status" value="1"/>
</dbReference>
<accession>A0A0F9JC99</accession>
<organism evidence="6">
    <name type="scientific">marine sediment metagenome</name>
    <dbReference type="NCBI Taxonomy" id="412755"/>
    <lineage>
        <taxon>unclassified sequences</taxon>
        <taxon>metagenomes</taxon>
        <taxon>ecological metagenomes</taxon>
    </lineage>
</organism>
<comment type="similarity">
    <text evidence="1">Belongs to the SorC transcriptional regulatory family.</text>
</comment>
<comment type="caution">
    <text evidence="6">The sequence shown here is derived from an EMBL/GenBank/DDBJ whole genome shotgun (WGS) entry which is preliminary data.</text>
</comment>
<evidence type="ECO:0000256" key="1">
    <source>
        <dbReference type="ARBA" id="ARBA00010466"/>
    </source>
</evidence>
<feature type="domain" description="Sugar-binding" evidence="5">
    <location>
        <begin position="61"/>
        <end position="315"/>
    </location>
</feature>
<dbReference type="Pfam" id="PF04198">
    <property type="entry name" value="Sugar-bind"/>
    <property type="match status" value="1"/>
</dbReference>
<keyword evidence="3" id="KW-0238">DNA-binding</keyword>
<protein>
    <recommendedName>
        <fullName evidence="5">Sugar-binding domain-containing protein</fullName>
    </recommendedName>
</protein>
<dbReference type="PANTHER" id="PTHR34294">
    <property type="entry name" value="TRANSCRIPTIONAL REGULATOR-RELATED"/>
    <property type="match status" value="1"/>
</dbReference>
<dbReference type="Gene3D" id="3.40.50.1360">
    <property type="match status" value="1"/>
</dbReference>
<gene>
    <name evidence="6" type="ORF">LCGC14_1774250</name>
</gene>
<name>A0A0F9JC99_9ZZZZ</name>
<evidence type="ECO:0000256" key="4">
    <source>
        <dbReference type="ARBA" id="ARBA00023163"/>
    </source>
</evidence>
<dbReference type="GO" id="GO:0030246">
    <property type="term" value="F:carbohydrate binding"/>
    <property type="evidence" value="ECO:0007669"/>
    <property type="project" value="InterPro"/>
</dbReference>
<keyword evidence="4" id="KW-0804">Transcription</keyword>
<evidence type="ECO:0000256" key="2">
    <source>
        <dbReference type="ARBA" id="ARBA00023015"/>
    </source>
</evidence>
<dbReference type="PANTHER" id="PTHR34294:SF1">
    <property type="entry name" value="TRANSCRIPTIONAL REGULATOR LSRR"/>
    <property type="match status" value="1"/>
</dbReference>
<dbReference type="AlphaFoldDB" id="A0A0F9JC99"/>
<evidence type="ECO:0000313" key="6">
    <source>
        <dbReference type="EMBL" id="KKM03456.1"/>
    </source>
</evidence>